<feature type="domain" description="GRAM" evidence="3">
    <location>
        <begin position="183"/>
        <end position="250"/>
    </location>
</feature>
<dbReference type="CDD" id="cd13220">
    <property type="entry name" value="PH-GRAM_GRAMDC"/>
    <property type="match status" value="1"/>
</dbReference>
<accession>A0A9N7VZ63</accession>
<feature type="region of interest" description="Disordered" evidence="1">
    <location>
        <begin position="1"/>
        <end position="143"/>
    </location>
</feature>
<feature type="compositionally biased region" description="Polar residues" evidence="1">
    <location>
        <begin position="87"/>
        <end position="96"/>
    </location>
</feature>
<feature type="compositionally biased region" description="Basic and acidic residues" evidence="1">
    <location>
        <begin position="106"/>
        <end position="117"/>
    </location>
</feature>
<evidence type="ECO:0000256" key="1">
    <source>
        <dbReference type="SAM" id="MobiDB-lite"/>
    </source>
</evidence>
<evidence type="ECO:0000313" key="5">
    <source>
        <dbReference type="Proteomes" id="UP001153269"/>
    </source>
</evidence>
<reference evidence="4" key="1">
    <citation type="submission" date="2020-03" db="EMBL/GenBank/DDBJ databases">
        <authorList>
            <person name="Weist P."/>
        </authorList>
    </citation>
    <scope>NUCLEOTIDE SEQUENCE</scope>
</reference>
<dbReference type="Pfam" id="PF02893">
    <property type="entry name" value="GRAM"/>
    <property type="match status" value="1"/>
</dbReference>
<dbReference type="PANTHER" id="PTHR46645:SF2">
    <property type="entry name" value="GRAM DOMAIN-CONTAINING PROTEIN 2B"/>
    <property type="match status" value="1"/>
</dbReference>
<keyword evidence="2" id="KW-0472">Membrane</keyword>
<evidence type="ECO:0000259" key="3">
    <source>
        <dbReference type="SMART" id="SM00568"/>
    </source>
</evidence>
<dbReference type="Proteomes" id="UP001153269">
    <property type="component" value="Unassembled WGS sequence"/>
</dbReference>
<keyword evidence="2" id="KW-0812">Transmembrane</keyword>
<dbReference type="PANTHER" id="PTHR46645">
    <property type="entry name" value="GRAM DOMAIN-CONTAINING PROTEIN 2B-RELATED"/>
    <property type="match status" value="1"/>
</dbReference>
<dbReference type="FunFam" id="2.30.29.30:FF:000086">
    <property type="entry name" value="GRAM domain-containing protein 2B isoform 2"/>
    <property type="match status" value="1"/>
</dbReference>
<feature type="transmembrane region" description="Helical" evidence="2">
    <location>
        <begin position="431"/>
        <end position="451"/>
    </location>
</feature>
<dbReference type="SMART" id="SM00568">
    <property type="entry name" value="GRAM"/>
    <property type="match status" value="1"/>
</dbReference>
<dbReference type="InterPro" id="IPR004182">
    <property type="entry name" value="GRAM"/>
</dbReference>
<dbReference type="InterPro" id="IPR011993">
    <property type="entry name" value="PH-like_dom_sf"/>
</dbReference>
<sequence length="515" mass="58374">MGNHRVPSDTGYLNPIPHVARTQKNRTRAEDSINLEEKLCGIKAGQRQVKEQRLSPPPSPPSPPSRLQDSRTRPARGRGDSGVMTEQCVNQQTSQEQNRKCSRGARKQEQRDYHSDVENVTEAPQRSGRTISETDQELAGPRKPALVRSKTFDHSLLTQVQMDSDSKLDRKKSHYSQLSKSNCQYHKIFKEICKEEQLRQSYTCALQKDILYQGRMFVSDHWVCFHSKVFGKDTKIAIPVTSVNQIKKTKTAILVPNALVIATANDRYVFVSLLSRDNTYKILMSICLHLEEKSPCSSPIPCSAESSFRGQRSPLTPRFPLSFTGDFIDLDEAMRQRRQEMEESSSSDSQTPDYEKIAEFPVPPFLDVLKHTDRAAAPELQGQQHKVKNQNQNPNQPQNQQTSDNKRNETQRGSGVVIDSRTMKHVSINTLLFVYLFLVCVLVLSSCYLAFKIFSLEQTLATLGSVAEFTHHRASDFLQGSSDVNAEFFSELLTINLMKLEKVQKNLQRLLDEAA</sequence>
<feature type="compositionally biased region" description="Low complexity" evidence="1">
    <location>
        <begin position="389"/>
        <end position="401"/>
    </location>
</feature>
<dbReference type="GO" id="GO:0005881">
    <property type="term" value="C:cytoplasmic microtubule"/>
    <property type="evidence" value="ECO:0007669"/>
    <property type="project" value="TreeGrafter"/>
</dbReference>
<proteinExistence type="predicted"/>
<keyword evidence="5" id="KW-1185">Reference proteome</keyword>
<gene>
    <name evidence="4" type="ORF">PLEPLA_LOCUS47680</name>
</gene>
<feature type="compositionally biased region" description="Basic and acidic residues" evidence="1">
    <location>
        <begin position="27"/>
        <end position="40"/>
    </location>
</feature>
<feature type="compositionally biased region" description="Pro residues" evidence="1">
    <location>
        <begin position="55"/>
        <end position="64"/>
    </location>
</feature>
<dbReference type="Gene3D" id="2.30.29.30">
    <property type="entry name" value="Pleckstrin-homology domain (PH domain)/Phosphotyrosine-binding domain (PTB)"/>
    <property type="match status" value="1"/>
</dbReference>
<protein>
    <recommendedName>
        <fullName evidence="3">GRAM domain-containing protein</fullName>
    </recommendedName>
</protein>
<feature type="compositionally biased region" description="Polar residues" evidence="1">
    <location>
        <begin position="122"/>
        <end position="133"/>
    </location>
</feature>
<dbReference type="InterPro" id="IPR052633">
    <property type="entry name" value="GRAM_domain_protein_2B"/>
</dbReference>
<dbReference type="AlphaFoldDB" id="A0A9N7VZ63"/>
<comment type="caution">
    <text evidence="4">The sequence shown here is derived from an EMBL/GenBank/DDBJ whole genome shotgun (WGS) entry which is preliminary data.</text>
</comment>
<name>A0A9N7VZ63_PLEPL</name>
<evidence type="ECO:0000313" key="4">
    <source>
        <dbReference type="EMBL" id="CAB1459843.1"/>
    </source>
</evidence>
<feature type="region of interest" description="Disordered" evidence="1">
    <location>
        <begin position="380"/>
        <end position="416"/>
    </location>
</feature>
<dbReference type="EMBL" id="CADEAL010004449">
    <property type="protein sequence ID" value="CAB1459843.1"/>
    <property type="molecule type" value="Genomic_DNA"/>
</dbReference>
<organism evidence="4 5">
    <name type="scientific">Pleuronectes platessa</name>
    <name type="common">European plaice</name>
    <dbReference type="NCBI Taxonomy" id="8262"/>
    <lineage>
        <taxon>Eukaryota</taxon>
        <taxon>Metazoa</taxon>
        <taxon>Chordata</taxon>
        <taxon>Craniata</taxon>
        <taxon>Vertebrata</taxon>
        <taxon>Euteleostomi</taxon>
        <taxon>Actinopterygii</taxon>
        <taxon>Neopterygii</taxon>
        <taxon>Teleostei</taxon>
        <taxon>Neoteleostei</taxon>
        <taxon>Acanthomorphata</taxon>
        <taxon>Carangaria</taxon>
        <taxon>Pleuronectiformes</taxon>
        <taxon>Pleuronectoidei</taxon>
        <taxon>Pleuronectidae</taxon>
        <taxon>Pleuronectes</taxon>
    </lineage>
</organism>
<keyword evidence="2" id="KW-1133">Transmembrane helix</keyword>
<evidence type="ECO:0000256" key="2">
    <source>
        <dbReference type="SAM" id="Phobius"/>
    </source>
</evidence>